<dbReference type="Gene3D" id="3.30.1280.10">
    <property type="entry name" value="Phosphoribosylformylglycinamidine synthase subunit PurS"/>
    <property type="match status" value="1"/>
</dbReference>
<protein>
    <recommendedName>
        <fullName evidence="6">Phosphoribosylformylglycinamidine synthase subunit PurS</fullName>
        <shortName evidence="6">FGAM synthase</shortName>
        <ecNumber evidence="6">6.3.5.3</ecNumber>
    </recommendedName>
    <alternativeName>
        <fullName evidence="6">Formylglycinamide ribonucleotide amidotransferase subunit III</fullName>
        <shortName evidence="6">FGAR amidotransferase III</shortName>
        <shortName evidence="6">FGAR-AT III</shortName>
    </alternativeName>
    <alternativeName>
        <fullName evidence="6">Phosphoribosylformylglycinamidine synthase subunit III</fullName>
    </alternativeName>
</protein>
<dbReference type="AlphaFoldDB" id="A0AA35CPE3"/>
<dbReference type="NCBIfam" id="TIGR00302">
    <property type="entry name" value="phosphoribosylformylglycinamidine synthase subunit PurS"/>
    <property type="match status" value="1"/>
</dbReference>
<sequence>MRYKAEVRVTLKHGVLDPQGATVRSALAALGYEGFEEVRVGKLIELWLEAPSEEAARERVREVGERLLANPVLETFTVQVAPAPAARAPVPGRPAGPGEAGGP</sequence>
<keyword evidence="3 6" id="KW-0547">Nucleotide-binding</keyword>
<dbReference type="GO" id="GO:0004642">
    <property type="term" value="F:phosphoribosylformylglycinamidine synthase activity"/>
    <property type="evidence" value="ECO:0007669"/>
    <property type="project" value="UniProtKB-UniRule"/>
</dbReference>
<dbReference type="KEGG" id="cmic:caldi_23750"/>
<dbReference type="InterPro" id="IPR036604">
    <property type="entry name" value="PurS-like_sf"/>
</dbReference>
<dbReference type="InterPro" id="IPR003850">
    <property type="entry name" value="PurS"/>
</dbReference>
<evidence type="ECO:0000313" key="8">
    <source>
        <dbReference type="EMBL" id="BDG61285.1"/>
    </source>
</evidence>
<gene>
    <name evidence="6" type="primary">purS</name>
    <name evidence="8" type="ORF">caldi_23750</name>
</gene>
<dbReference type="Pfam" id="PF02700">
    <property type="entry name" value="PurS"/>
    <property type="match status" value="1"/>
</dbReference>
<evidence type="ECO:0000256" key="2">
    <source>
        <dbReference type="ARBA" id="ARBA00022598"/>
    </source>
</evidence>
<keyword evidence="1 6" id="KW-0963">Cytoplasm</keyword>
<evidence type="ECO:0000256" key="6">
    <source>
        <dbReference type="HAMAP-Rule" id="MF_01926"/>
    </source>
</evidence>
<dbReference type="Proteomes" id="UP001163687">
    <property type="component" value="Chromosome"/>
</dbReference>
<organism evidence="8 9">
    <name type="scientific">Caldinitratiruptor microaerophilus</name>
    <dbReference type="NCBI Taxonomy" id="671077"/>
    <lineage>
        <taxon>Bacteria</taxon>
        <taxon>Bacillati</taxon>
        <taxon>Bacillota</taxon>
        <taxon>Clostridia</taxon>
        <taxon>Eubacteriales</taxon>
        <taxon>Symbiobacteriaceae</taxon>
        <taxon>Caldinitratiruptor</taxon>
    </lineage>
</organism>
<dbReference type="RefSeq" id="WP_264841943.1">
    <property type="nucleotide sequence ID" value="NZ_AP025628.1"/>
</dbReference>
<comment type="pathway">
    <text evidence="6">Purine metabolism; IMP biosynthesis via de novo pathway; 5-amino-1-(5-phospho-D-ribosyl)imidazole from N(2)-formyl-N(1)-(5-phospho-D-ribosyl)glycinamide: step 1/2.</text>
</comment>
<dbReference type="NCBIfam" id="NF004630">
    <property type="entry name" value="PRK05974.1"/>
    <property type="match status" value="1"/>
</dbReference>
<evidence type="ECO:0000256" key="4">
    <source>
        <dbReference type="ARBA" id="ARBA00022755"/>
    </source>
</evidence>
<evidence type="ECO:0000256" key="7">
    <source>
        <dbReference type="SAM" id="MobiDB-lite"/>
    </source>
</evidence>
<evidence type="ECO:0000256" key="5">
    <source>
        <dbReference type="ARBA" id="ARBA00022840"/>
    </source>
</evidence>
<dbReference type="GO" id="GO:0006189">
    <property type="term" value="P:'de novo' IMP biosynthetic process"/>
    <property type="evidence" value="ECO:0007669"/>
    <property type="project" value="UniProtKB-UniRule"/>
</dbReference>
<reference evidence="8" key="1">
    <citation type="submission" date="2022-03" db="EMBL/GenBank/DDBJ databases">
        <title>Complete genome sequence of Caldinitratiruptor microaerophilus.</title>
        <authorList>
            <person name="Mukaiyama R."/>
            <person name="Nishiyama T."/>
            <person name="Ueda K."/>
        </authorList>
    </citation>
    <scope>NUCLEOTIDE SEQUENCE</scope>
    <source>
        <strain evidence="8">JCM 16183</strain>
    </source>
</reference>
<dbReference type="SUPFAM" id="SSF82697">
    <property type="entry name" value="PurS-like"/>
    <property type="match status" value="1"/>
</dbReference>
<accession>A0AA35CPE3</accession>
<feature type="region of interest" description="Disordered" evidence="7">
    <location>
        <begin position="84"/>
        <end position="103"/>
    </location>
</feature>
<keyword evidence="5 6" id="KW-0067">ATP-binding</keyword>
<evidence type="ECO:0000256" key="3">
    <source>
        <dbReference type="ARBA" id="ARBA00022741"/>
    </source>
</evidence>
<keyword evidence="2 6" id="KW-0436">Ligase</keyword>
<comment type="subunit">
    <text evidence="6">Part of the FGAM synthase complex composed of 1 PurL, 1 PurQ and 2 PurS subunits.</text>
</comment>
<comment type="subcellular location">
    <subcellularLocation>
        <location evidence="6">Cytoplasm</location>
    </subcellularLocation>
</comment>
<dbReference type="PANTHER" id="PTHR34696">
    <property type="entry name" value="PHOSPHORIBOSYLFORMYLGLYCINAMIDINE SYNTHASE SUBUNIT PURS"/>
    <property type="match status" value="1"/>
</dbReference>
<comment type="function">
    <text evidence="6">Part of the phosphoribosylformylglycinamidine synthase complex involved in the purines biosynthetic pathway. Catalyzes the ATP-dependent conversion of formylglycinamide ribonucleotide (FGAR) and glutamine to yield formylglycinamidine ribonucleotide (FGAM) and glutamate. The FGAM synthase complex is composed of three subunits. PurQ produces an ammonia molecule by converting glutamine to glutamate. PurL transfers the ammonia molecule to FGAR to form FGAM in an ATP-dependent manner. PurS interacts with PurQ and PurL and is thought to assist in the transfer of the ammonia molecule from PurQ to PurL.</text>
</comment>
<name>A0AA35CPE3_9FIRM</name>
<comment type="catalytic activity">
    <reaction evidence="6">
        <text>N(2)-formyl-N(1)-(5-phospho-beta-D-ribosyl)glycinamide + L-glutamine + ATP + H2O = 2-formamido-N(1)-(5-O-phospho-beta-D-ribosyl)acetamidine + L-glutamate + ADP + phosphate + H(+)</text>
        <dbReference type="Rhea" id="RHEA:17129"/>
        <dbReference type="ChEBI" id="CHEBI:15377"/>
        <dbReference type="ChEBI" id="CHEBI:15378"/>
        <dbReference type="ChEBI" id="CHEBI:29985"/>
        <dbReference type="ChEBI" id="CHEBI:30616"/>
        <dbReference type="ChEBI" id="CHEBI:43474"/>
        <dbReference type="ChEBI" id="CHEBI:58359"/>
        <dbReference type="ChEBI" id="CHEBI:147286"/>
        <dbReference type="ChEBI" id="CHEBI:147287"/>
        <dbReference type="ChEBI" id="CHEBI:456216"/>
        <dbReference type="EC" id="6.3.5.3"/>
    </reaction>
</comment>
<evidence type="ECO:0000256" key="1">
    <source>
        <dbReference type="ARBA" id="ARBA00022490"/>
    </source>
</evidence>
<evidence type="ECO:0000313" key="9">
    <source>
        <dbReference type="Proteomes" id="UP001163687"/>
    </source>
</evidence>
<keyword evidence="4 6" id="KW-0658">Purine biosynthesis</keyword>
<dbReference type="GO" id="GO:0005737">
    <property type="term" value="C:cytoplasm"/>
    <property type="evidence" value="ECO:0007669"/>
    <property type="project" value="UniProtKB-SubCell"/>
</dbReference>
<dbReference type="EC" id="6.3.5.3" evidence="6"/>
<proteinExistence type="inferred from homology"/>
<dbReference type="GO" id="GO:0005524">
    <property type="term" value="F:ATP binding"/>
    <property type="evidence" value="ECO:0007669"/>
    <property type="project" value="UniProtKB-UniRule"/>
</dbReference>
<dbReference type="HAMAP" id="MF_01926">
    <property type="entry name" value="PurS"/>
    <property type="match status" value="1"/>
</dbReference>
<keyword evidence="9" id="KW-1185">Reference proteome</keyword>
<dbReference type="EMBL" id="AP025628">
    <property type="protein sequence ID" value="BDG61285.1"/>
    <property type="molecule type" value="Genomic_DNA"/>
</dbReference>
<dbReference type="PANTHER" id="PTHR34696:SF1">
    <property type="entry name" value="PHOSPHORIBOSYLFORMYLGLYCINAMIDINE SYNTHASE SUBUNIT PURS"/>
    <property type="match status" value="1"/>
</dbReference>
<comment type="similarity">
    <text evidence="6">Belongs to the PurS family.</text>
</comment>